<feature type="transmembrane region" description="Helical" evidence="1">
    <location>
        <begin position="100"/>
        <end position="118"/>
    </location>
</feature>
<evidence type="ECO:0000313" key="3">
    <source>
        <dbReference type="Proteomes" id="UP000268014"/>
    </source>
</evidence>
<evidence type="ECO:0000256" key="1">
    <source>
        <dbReference type="SAM" id="Phobius"/>
    </source>
</evidence>
<gene>
    <name evidence="2" type="ORF">HPLM_LOCUS18202</name>
</gene>
<evidence type="ECO:0000313" key="4">
    <source>
        <dbReference type="WBParaSite" id="HPLM_0001821001-mRNA-1"/>
    </source>
</evidence>
<dbReference type="WBParaSite" id="HPLM_0001821001-mRNA-1">
    <property type="protein sequence ID" value="HPLM_0001821001-mRNA-1"/>
    <property type="gene ID" value="HPLM_0001821001"/>
</dbReference>
<accession>A0A0N4X1K9</accession>
<name>A0A0N4X1K9_HAEPC</name>
<reference evidence="2 3" key="2">
    <citation type="submission" date="2018-11" db="EMBL/GenBank/DDBJ databases">
        <authorList>
            <consortium name="Pathogen Informatics"/>
        </authorList>
    </citation>
    <scope>NUCLEOTIDE SEQUENCE [LARGE SCALE GENOMIC DNA]</scope>
    <source>
        <strain evidence="2 3">MHpl1</strain>
    </source>
</reference>
<keyword evidence="1" id="KW-0812">Transmembrane</keyword>
<reference evidence="4" key="1">
    <citation type="submission" date="2017-02" db="UniProtKB">
        <authorList>
            <consortium name="WormBaseParasite"/>
        </authorList>
    </citation>
    <scope>IDENTIFICATION</scope>
</reference>
<evidence type="ECO:0000313" key="2">
    <source>
        <dbReference type="EMBL" id="VDO69630.1"/>
    </source>
</evidence>
<dbReference type="Proteomes" id="UP000268014">
    <property type="component" value="Unassembled WGS sequence"/>
</dbReference>
<keyword evidence="3" id="KW-1185">Reference proteome</keyword>
<sequence length="121" mass="13648">MNTKRSRKPVQKLAGTKPGIFKKKTKAGFTQHNGRGEQVTERRGKILTKGPGHDYDAYNDKEDEGATADFGVEVWNPVTSEDARDMEEARIPDDPAMTPIDLFSLSFGIAFVFISYMFHFF</sequence>
<keyword evidence="1" id="KW-1133">Transmembrane helix</keyword>
<dbReference type="EMBL" id="UZAF01020409">
    <property type="protein sequence ID" value="VDO69630.1"/>
    <property type="molecule type" value="Genomic_DNA"/>
</dbReference>
<protein>
    <submittedName>
        <fullName evidence="4">Transmembrane protein</fullName>
    </submittedName>
</protein>
<keyword evidence="1" id="KW-0472">Membrane</keyword>
<organism evidence="4">
    <name type="scientific">Haemonchus placei</name>
    <name type="common">Barber's pole worm</name>
    <dbReference type="NCBI Taxonomy" id="6290"/>
    <lineage>
        <taxon>Eukaryota</taxon>
        <taxon>Metazoa</taxon>
        <taxon>Ecdysozoa</taxon>
        <taxon>Nematoda</taxon>
        <taxon>Chromadorea</taxon>
        <taxon>Rhabditida</taxon>
        <taxon>Rhabditina</taxon>
        <taxon>Rhabditomorpha</taxon>
        <taxon>Strongyloidea</taxon>
        <taxon>Trichostrongylidae</taxon>
        <taxon>Haemonchus</taxon>
    </lineage>
</organism>
<proteinExistence type="predicted"/>
<dbReference type="AlphaFoldDB" id="A0A0N4X1K9"/>